<dbReference type="STRING" id="1484693.RS694_03225"/>
<dbReference type="Proteomes" id="UP000186110">
    <property type="component" value="Chromosome"/>
</dbReference>
<evidence type="ECO:0000313" key="3">
    <source>
        <dbReference type="Proteomes" id="UP000186110"/>
    </source>
</evidence>
<dbReference type="EMBL" id="CP019239">
    <property type="protein sequence ID" value="APW41653.1"/>
    <property type="molecule type" value="Genomic_DNA"/>
</dbReference>
<keyword evidence="3" id="KW-1185">Reference proteome</keyword>
<evidence type="ECO:0000259" key="1">
    <source>
        <dbReference type="Pfam" id="PF01863"/>
    </source>
</evidence>
<dbReference type="RefSeq" id="WP_029706188.1">
    <property type="nucleotide sequence ID" value="NZ_CP019239.1"/>
</dbReference>
<evidence type="ECO:0000313" key="2">
    <source>
        <dbReference type="EMBL" id="APW41653.1"/>
    </source>
</evidence>
<dbReference type="PANTHER" id="PTHR30399:SF1">
    <property type="entry name" value="UTP PYROPHOSPHATASE"/>
    <property type="match status" value="1"/>
</dbReference>
<organism evidence="2 3">
    <name type="scientific">Rhodoferax saidenbachensis</name>
    <dbReference type="NCBI Taxonomy" id="1484693"/>
    <lineage>
        <taxon>Bacteria</taxon>
        <taxon>Pseudomonadati</taxon>
        <taxon>Pseudomonadota</taxon>
        <taxon>Betaproteobacteria</taxon>
        <taxon>Burkholderiales</taxon>
        <taxon>Comamonadaceae</taxon>
        <taxon>Rhodoferax</taxon>
    </lineage>
</organism>
<dbReference type="eggNOG" id="COG1451">
    <property type="taxonomic scope" value="Bacteria"/>
</dbReference>
<dbReference type="InterPro" id="IPR002725">
    <property type="entry name" value="YgjP-like_metallopeptidase"/>
</dbReference>
<dbReference type="Gene3D" id="3.30.2010.10">
    <property type="entry name" value="Metalloproteases ('zincins'), catalytic domain"/>
    <property type="match status" value="1"/>
</dbReference>
<keyword evidence="2" id="KW-0378">Hydrolase</keyword>
<name>A0A1P8K6L3_9BURK</name>
<reference evidence="2 3" key="1">
    <citation type="submission" date="2017-01" db="EMBL/GenBank/DDBJ databases">
        <authorList>
            <person name="Mah S.A."/>
            <person name="Swanson W.J."/>
            <person name="Moy G.W."/>
            <person name="Vacquier V.D."/>
        </authorList>
    </citation>
    <scope>NUCLEOTIDE SEQUENCE [LARGE SCALE GENOMIC DNA]</scope>
    <source>
        <strain evidence="2 3">DSM 22694</strain>
    </source>
</reference>
<dbReference type="Pfam" id="PF01863">
    <property type="entry name" value="YgjP-like"/>
    <property type="match status" value="1"/>
</dbReference>
<proteinExistence type="predicted"/>
<dbReference type="PANTHER" id="PTHR30399">
    <property type="entry name" value="UNCHARACTERIZED PROTEIN YGJP"/>
    <property type="match status" value="1"/>
</dbReference>
<dbReference type="CDD" id="cd07344">
    <property type="entry name" value="M48_yhfN_like"/>
    <property type="match status" value="1"/>
</dbReference>
<protein>
    <submittedName>
        <fullName evidence="2">Metal-dependent hydrolase</fullName>
    </submittedName>
</protein>
<gene>
    <name evidence="2" type="ORF">RS694_03225</name>
</gene>
<feature type="domain" description="YgjP-like metallopeptidase" evidence="1">
    <location>
        <begin position="80"/>
        <end position="296"/>
    </location>
</feature>
<accession>A0A1P8K6L3</accession>
<dbReference type="InterPro" id="IPR053136">
    <property type="entry name" value="UTP_pyrophosphatase-like"/>
</dbReference>
<dbReference type="AlphaFoldDB" id="A0A1P8K6L3"/>
<dbReference type="KEGG" id="rsb:RS694_03225"/>
<sequence>MSLLRYTLDLFEPFEAVAPVEPAQAAPKKIVNTAPSQPFVAGQPLQQAIAPAAFTHPQANREVRLDGAVVAYAFARAKRRTIGFVVGPDGLVVRAPRWTPLYEVDAALQEKGPWILRKLHETRERHARQENARIDWRDGATLPYLGETLVVQLDPGHGFAAKGAALQASDPAGGPRVLQVGLPHSASTAQIRDAVQAWLMRQAKTLFTERLDYFAPLLGVKWQKMSLSNAGTRWGSARADGAIRLNWRLVHFSPAVVDYVVAHELSHLRVMDHSPRFWDTVRSVVPDYASLRGQLSDDAIPKW</sequence>
<dbReference type="GO" id="GO:0016787">
    <property type="term" value="F:hydrolase activity"/>
    <property type="evidence" value="ECO:0007669"/>
    <property type="project" value="UniProtKB-KW"/>
</dbReference>